<name>A0ABW2QS56_9BURK</name>
<dbReference type="PANTHER" id="PTHR48081">
    <property type="entry name" value="AB HYDROLASE SUPERFAMILY PROTEIN C4A8.06C"/>
    <property type="match status" value="1"/>
</dbReference>
<proteinExistence type="predicted"/>
<protein>
    <submittedName>
        <fullName evidence="3">Alpha/beta hydrolase</fullName>
    </submittedName>
</protein>
<evidence type="ECO:0000313" key="4">
    <source>
        <dbReference type="Proteomes" id="UP001596501"/>
    </source>
</evidence>
<dbReference type="InterPro" id="IPR049492">
    <property type="entry name" value="BD-FAE-like_dom"/>
</dbReference>
<dbReference type="Proteomes" id="UP001596501">
    <property type="component" value="Unassembled WGS sequence"/>
</dbReference>
<evidence type="ECO:0000313" key="3">
    <source>
        <dbReference type="EMBL" id="MFC7411172.1"/>
    </source>
</evidence>
<dbReference type="InterPro" id="IPR029058">
    <property type="entry name" value="AB_hydrolase_fold"/>
</dbReference>
<evidence type="ECO:0000259" key="2">
    <source>
        <dbReference type="Pfam" id="PF20434"/>
    </source>
</evidence>
<organism evidence="3 4">
    <name type="scientific">Hydrogenophaga atypica</name>
    <dbReference type="NCBI Taxonomy" id="249409"/>
    <lineage>
        <taxon>Bacteria</taxon>
        <taxon>Pseudomonadati</taxon>
        <taxon>Pseudomonadota</taxon>
        <taxon>Betaproteobacteria</taxon>
        <taxon>Burkholderiales</taxon>
        <taxon>Comamonadaceae</taxon>
        <taxon>Hydrogenophaga</taxon>
    </lineage>
</organism>
<keyword evidence="4" id="KW-1185">Reference proteome</keyword>
<dbReference type="Gene3D" id="3.40.50.1820">
    <property type="entry name" value="alpha/beta hydrolase"/>
    <property type="match status" value="1"/>
</dbReference>
<gene>
    <name evidence="3" type="ORF">ACFQPB_20100</name>
</gene>
<dbReference type="SUPFAM" id="SSF53474">
    <property type="entry name" value="alpha/beta-Hydrolases"/>
    <property type="match status" value="1"/>
</dbReference>
<dbReference type="Pfam" id="PF20434">
    <property type="entry name" value="BD-FAE"/>
    <property type="match status" value="1"/>
</dbReference>
<sequence length="286" mass="30677">MDDHQFQYVEGQARPGFPALLAQFQTHSDGAAAQATAELDLPYGPHPRQRFDFFPAPAAAQGVMLYLHAGYWQSRDKSPFRFLAPAFQARGFHVALANYPLCPDVTLDELVKAVAPSVAAVAAHARQRSGADLPLVVAGHSAGAHLASVLGLAQGDLPRHDPAKVDGVWAISGIYDLAPLVGTTLNQKLRLDAETARRQSPLLTATAAPVPAVWLVGGAETPAFLAQNADMHQRWQGQGGSAGAWSACVQAPDADHFTVLQDWAALRGPLADTFERWWAQVQDQAR</sequence>
<comment type="caution">
    <text evidence="3">The sequence shown here is derived from an EMBL/GenBank/DDBJ whole genome shotgun (WGS) entry which is preliminary data.</text>
</comment>
<evidence type="ECO:0000256" key="1">
    <source>
        <dbReference type="ARBA" id="ARBA00022801"/>
    </source>
</evidence>
<dbReference type="GO" id="GO:0016787">
    <property type="term" value="F:hydrolase activity"/>
    <property type="evidence" value="ECO:0007669"/>
    <property type="project" value="UniProtKB-KW"/>
</dbReference>
<dbReference type="RefSeq" id="WP_382227153.1">
    <property type="nucleotide sequence ID" value="NZ_JBHTCA010000025.1"/>
</dbReference>
<dbReference type="PANTHER" id="PTHR48081:SF33">
    <property type="entry name" value="KYNURENINE FORMAMIDASE"/>
    <property type="match status" value="1"/>
</dbReference>
<dbReference type="InterPro" id="IPR050300">
    <property type="entry name" value="GDXG_lipolytic_enzyme"/>
</dbReference>
<accession>A0ABW2QS56</accession>
<dbReference type="EMBL" id="JBHTCA010000025">
    <property type="protein sequence ID" value="MFC7411172.1"/>
    <property type="molecule type" value="Genomic_DNA"/>
</dbReference>
<keyword evidence="1 3" id="KW-0378">Hydrolase</keyword>
<feature type="domain" description="BD-FAE-like" evidence="2">
    <location>
        <begin position="62"/>
        <end position="184"/>
    </location>
</feature>
<reference evidence="4" key="1">
    <citation type="journal article" date="2019" name="Int. J. Syst. Evol. Microbiol.">
        <title>The Global Catalogue of Microorganisms (GCM) 10K type strain sequencing project: providing services to taxonomists for standard genome sequencing and annotation.</title>
        <authorList>
            <consortium name="The Broad Institute Genomics Platform"/>
            <consortium name="The Broad Institute Genome Sequencing Center for Infectious Disease"/>
            <person name="Wu L."/>
            <person name="Ma J."/>
        </authorList>
    </citation>
    <scope>NUCLEOTIDE SEQUENCE [LARGE SCALE GENOMIC DNA]</scope>
    <source>
        <strain evidence="4">CGMCC 1.12371</strain>
    </source>
</reference>